<organism evidence="5 6">
    <name type="scientific">Aldrovandia affinis</name>
    <dbReference type="NCBI Taxonomy" id="143900"/>
    <lineage>
        <taxon>Eukaryota</taxon>
        <taxon>Metazoa</taxon>
        <taxon>Chordata</taxon>
        <taxon>Craniata</taxon>
        <taxon>Vertebrata</taxon>
        <taxon>Euteleostomi</taxon>
        <taxon>Actinopterygii</taxon>
        <taxon>Neopterygii</taxon>
        <taxon>Teleostei</taxon>
        <taxon>Notacanthiformes</taxon>
        <taxon>Halosauridae</taxon>
        <taxon>Aldrovandia</taxon>
    </lineage>
</organism>
<name>A0AAD7REQ7_9TELE</name>
<feature type="region of interest" description="Disordered" evidence="3">
    <location>
        <begin position="40"/>
        <end position="70"/>
    </location>
</feature>
<keyword evidence="6" id="KW-1185">Reference proteome</keyword>
<evidence type="ECO:0000313" key="5">
    <source>
        <dbReference type="EMBL" id="KAJ8378716.1"/>
    </source>
</evidence>
<evidence type="ECO:0000256" key="3">
    <source>
        <dbReference type="SAM" id="MobiDB-lite"/>
    </source>
</evidence>
<dbReference type="AlphaFoldDB" id="A0AAD7REQ7"/>
<dbReference type="InterPro" id="IPR018379">
    <property type="entry name" value="BEN_domain"/>
</dbReference>
<dbReference type="PROSITE" id="PS51457">
    <property type="entry name" value="BEN"/>
    <property type="match status" value="1"/>
</dbReference>
<dbReference type="PANTHER" id="PTHR47305">
    <property type="entry name" value="BEN DOMAIN-CONTAINING PROTEIN 2"/>
    <property type="match status" value="1"/>
</dbReference>
<evidence type="ECO:0000259" key="4">
    <source>
        <dbReference type="PROSITE" id="PS51457"/>
    </source>
</evidence>
<evidence type="ECO:0000256" key="2">
    <source>
        <dbReference type="ARBA" id="ARBA00023242"/>
    </source>
</evidence>
<dbReference type="Pfam" id="PF10523">
    <property type="entry name" value="BEN"/>
    <property type="match status" value="1"/>
</dbReference>
<dbReference type="Proteomes" id="UP001221898">
    <property type="component" value="Unassembled WGS sequence"/>
</dbReference>
<feature type="compositionally biased region" description="Polar residues" evidence="3">
    <location>
        <begin position="112"/>
        <end position="123"/>
    </location>
</feature>
<comment type="subcellular location">
    <subcellularLocation>
        <location evidence="1">Nucleus</location>
    </subcellularLocation>
</comment>
<dbReference type="GO" id="GO:0003677">
    <property type="term" value="F:DNA binding"/>
    <property type="evidence" value="ECO:0007669"/>
    <property type="project" value="InterPro"/>
</dbReference>
<dbReference type="EMBL" id="JAINUG010000313">
    <property type="protein sequence ID" value="KAJ8378716.1"/>
    <property type="molecule type" value="Genomic_DNA"/>
</dbReference>
<dbReference type="GO" id="GO:0005634">
    <property type="term" value="C:nucleus"/>
    <property type="evidence" value="ECO:0007669"/>
    <property type="project" value="UniProtKB-SubCell"/>
</dbReference>
<reference evidence="5" key="1">
    <citation type="journal article" date="2023" name="Science">
        <title>Genome structures resolve the early diversification of teleost fishes.</title>
        <authorList>
            <person name="Parey E."/>
            <person name="Louis A."/>
            <person name="Montfort J."/>
            <person name="Bouchez O."/>
            <person name="Roques C."/>
            <person name="Iampietro C."/>
            <person name="Lluch J."/>
            <person name="Castinel A."/>
            <person name="Donnadieu C."/>
            <person name="Desvignes T."/>
            <person name="Floi Bucao C."/>
            <person name="Jouanno E."/>
            <person name="Wen M."/>
            <person name="Mejri S."/>
            <person name="Dirks R."/>
            <person name="Jansen H."/>
            <person name="Henkel C."/>
            <person name="Chen W.J."/>
            <person name="Zahm M."/>
            <person name="Cabau C."/>
            <person name="Klopp C."/>
            <person name="Thompson A.W."/>
            <person name="Robinson-Rechavi M."/>
            <person name="Braasch I."/>
            <person name="Lecointre G."/>
            <person name="Bobe J."/>
            <person name="Postlethwait J.H."/>
            <person name="Berthelot C."/>
            <person name="Roest Crollius H."/>
            <person name="Guiguen Y."/>
        </authorList>
    </citation>
    <scope>NUCLEOTIDE SEQUENCE</scope>
    <source>
        <strain evidence="5">NC1722</strain>
    </source>
</reference>
<dbReference type="PANTHER" id="PTHR47305:SF1">
    <property type="entry name" value="BEN DOMAIN-CONTAINING PROTEIN"/>
    <property type="match status" value="1"/>
</dbReference>
<sequence length="309" mass="34148">MLSELLNYSKLMSTAIHRLEEKVDSLQSKVYNLQRVTESKEKSPSSLTVVPPSTSSRSGLSHPDLELKRRPPIRSPFEAHRLSPLPASLPTRGRPRIPQLRYKIHGLPQPAFPTNFQFNQQASGSGGSSDVWGRGGIRTREKRSRGGTSDTDQPSMPPAKNPQAEMLLLAQNTMAAERDDQLVLIGRPVRNVQILASEYLKAFKEKDPQSAVVVVLRAVFPISVLSQSGITGNPDIGIQQLDPNKIEAIREWLVEMFPLYNLSVRGRDWATCLGAIRCVTIQLRSAEGPGILRLAHELGYSDDASWGAL</sequence>
<proteinExistence type="predicted"/>
<protein>
    <recommendedName>
        <fullName evidence="4">BEN domain-containing protein</fullName>
    </recommendedName>
</protein>
<dbReference type="SMART" id="SM01025">
    <property type="entry name" value="BEN"/>
    <property type="match status" value="1"/>
</dbReference>
<evidence type="ECO:0000313" key="6">
    <source>
        <dbReference type="Proteomes" id="UP001221898"/>
    </source>
</evidence>
<accession>A0AAD7REQ7</accession>
<feature type="domain" description="BEN" evidence="4">
    <location>
        <begin position="189"/>
        <end position="287"/>
    </location>
</feature>
<comment type="caution">
    <text evidence="5">The sequence shown here is derived from an EMBL/GenBank/DDBJ whole genome shotgun (WGS) entry which is preliminary data.</text>
</comment>
<gene>
    <name evidence="5" type="ORF">AAFF_G00236940</name>
</gene>
<keyword evidence="2" id="KW-0539">Nucleus</keyword>
<feature type="compositionally biased region" description="Low complexity" evidence="3">
    <location>
        <begin position="44"/>
        <end position="58"/>
    </location>
</feature>
<evidence type="ECO:0000256" key="1">
    <source>
        <dbReference type="ARBA" id="ARBA00004123"/>
    </source>
</evidence>
<feature type="region of interest" description="Disordered" evidence="3">
    <location>
        <begin position="112"/>
        <end position="161"/>
    </location>
</feature>